<name>A0A699SZM2_TANCI</name>
<protein>
    <submittedName>
        <fullName evidence="2">Uncharacterized protein</fullName>
    </submittedName>
</protein>
<proteinExistence type="predicted"/>
<dbReference type="AlphaFoldDB" id="A0A699SZM2"/>
<sequence length="79" mass="8840">TKLPPPPNHTISVGPNHDHPTALQIKIEIKRWEKHRAAPFDKGSKTKVLKIKSWVSSFRRQSSFAGKELILSDVSGNVT</sequence>
<evidence type="ECO:0000256" key="1">
    <source>
        <dbReference type="SAM" id="MobiDB-lite"/>
    </source>
</evidence>
<dbReference type="EMBL" id="BKCJ011195684">
    <property type="protein sequence ID" value="GFD02096.1"/>
    <property type="molecule type" value="Genomic_DNA"/>
</dbReference>
<comment type="caution">
    <text evidence="2">The sequence shown here is derived from an EMBL/GenBank/DDBJ whole genome shotgun (WGS) entry which is preliminary data.</text>
</comment>
<feature type="region of interest" description="Disordered" evidence="1">
    <location>
        <begin position="1"/>
        <end position="20"/>
    </location>
</feature>
<reference evidence="2" key="1">
    <citation type="journal article" date="2019" name="Sci. Rep.">
        <title>Draft genome of Tanacetum cinerariifolium, the natural source of mosquito coil.</title>
        <authorList>
            <person name="Yamashiro T."/>
            <person name="Shiraishi A."/>
            <person name="Satake H."/>
            <person name="Nakayama K."/>
        </authorList>
    </citation>
    <scope>NUCLEOTIDE SEQUENCE</scope>
</reference>
<organism evidence="2">
    <name type="scientific">Tanacetum cinerariifolium</name>
    <name type="common">Dalmatian daisy</name>
    <name type="synonym">Chrysanthemum cinerariifolium</name>
    <dbReference type="NCBI Taxonomy" id="118510"/>
    <lineage>
        <taxon>Eukaryota</taxon>
        <taxon>Viridiplantae</taxon>
        <taxon>Streptophyta</taxon>
        <taxon>Embryophyta</taxon>
        <taxon>Tracheophyta</taxon>
        <taxon>Spermatophyta</taxon>
        <taxon>Magnoliopsida</taxon>
        <taxon>eudicotyledons</taxon>
        <taxon>Gunneridae</taxon>
        <taxon>Pentapetalae</taxon>
        <taxon>asterids</taxon>
        <taxon>campanulids</taxon>
        <taxon>Asterales</taxon>
        <taxon>Asteraceae</taxon>
        <taxon>Asteroideae</taxon>
        <taxon>Anthemideae</taxon>
        <taxon>Anthemidinae</taxon>
        <taxon>Tanacetum</taxon>
    </lineage>
</organism>
<accession>A0A699SZM2</accession>
<feature type="non-terminal residue" evidence="2">
    <location>
        <position position="1"/>
    </location>
</feature>
<evidence type="ECO:0000313" key="2">
    <source>
        <dbReference type="EMBL" id="GFD02096.1"/>
    </source>
</evidence>
<gene>
    <name evidence="2" type="ORF">Tci_874065</name>
</gene>